<keyword evidence="1" id="KW-0479">Metal-binding</keyword>
<dbReference type="CTD" id="125150"/>
<keyword evidence="4" id="KW-1185">Reference proteome</keyword>
<proteinExistence type="predicted"/>
<dbReference type="PANTHER" id="PTHR28498:SF1">
    <property type="entry name" value="ZINC FINGER SWIM DOMAIN-CONTAINING PROTEIN 7"/>
    <property type="match status" value="1"/>
</dbReference>
<dbReference type="AlphaFoldDB" id="A0A670KK24"/>
<keyword evidence="1" id="KW-0863">Zinc-finger</keyword>
<dbReference type="OMA" id="YTCYTSC"/>
<reference evidence="3 4" key="1">
    <citation type="journal article" date="2019" name="Proc. Natl. Acad. Sci. U.S.A.">
        <title>Regulatory changes in pterin and carotenoid genes underlie balanced color polymorphisms in the wall lizard.</title>
        <authorList>
            <person name="Andrade P."/>
            <person name="Pinho C."/>
            <person name="Perez I de Lanuza G."/>
            <person name="Afonso S."/>
            <person name="Brejcha J."/>
            <person name="Rubin C.J."/>
            <person name="Wallerman O."/>
            <person name="Pereira P."/>
            <person name="Sabatino S.J."/>
            <person name="Bellati A."/>
            <person name="Pellitteri-Rosa D."/>
            <person name="Bosakova Z."/>
            <person name="Bunikis I."/>
            <person name="Carretero M.A."/>
            <person name="Feiner N."/>
            <person name="Marsik P."/>
            <person name="Pauperio F."/>
            <person name="Salvi D."/>
            <person name="Soler L."/>
            <person name="While G.M."/>
            <person name="Uller T."/>
            <person name="Font E."/>
            <person name="Andersson L."/>
            <person name="Carneiro M."/>
        </authorList>
    </citation>
    <scope>NUCLEOTIDE SEQUENCE</scope>
</reference>
<protein>
    <submittedName>
        <fullName evidence="3">Zinc finger SWIM-type containing 7</fullName>
    </submittedName>
</protein>
<dbReference type="GO" id="GO:0000724">
    <property type="term" value="P:double-strand break repair via homologous recombination"/>
    <property type="evidence" value="ECO:0007669"/>
    <property type="project" value="Ensembl"/>
</dbReference>
<feature type="domain" description="SWIM-type" evidence="2">
    <location>
        <begin position="76"/>
        <end position="114"/>
    </location>
</feature>
<dbReference type="PROSITE" id="PS50966">
    <property type="entry name" value="ZF_SWIM"/>
    <property type="match status" value="1"/>
</dbReference>
<evidence type="ECO:0000313" key="3">
    <source>
        <dbReference type="Ensembl" id="ENSPMRP00000036680.1"/>
    </source>
</evidence>
<dbReference type="KEGG" id="pmua:114585202"/>
<evidence type="ECO:0000256" key="1">
    <source>
        <dbReference type="PROSITE-ProRule" id="PRU00325"/>
    </source>
</evidence>
<dbReference type="Proteomes" id="UP000472272">
    <property type="component" value="Chromosome 15"/>
</dbReference>
<dbReference type="GO" id="GO:0097196">
    <property type="term" value="C:Shu complex"/>
    <property type="evidence" value="ECO:0007669"/>
    <property type="project" value="Ensembl"/>
</dbReference>
<name>A0A670KK24_PODMU</name>
<evidence type="ECO:0000259" key="2">
    <source>
        <dbReference type="PROSITE" id="PS50966"/>
    </source>
</evidence>
<dbReference type="GO" id="GO:0050821">
    <property type="term" value="P:protein stabilization"/>
    <property type="evidence" value="ECO:0007669"/>
    <property type="project" value="Ensembl"/>
</dbReference>
<reference evidence="3" key="3">
    <citation type="submission" date="2025-09" db="UniProtKB">
        <authorList>
            <consortium name="Ensembl"/>
        </authorList>
    </citation>
    <scope>IDENTIFICATION</scope>
</reference>
<dbReference type="RefSeq" id="XP_028563439.1">
    <property type="nucleotide sequence ID" value="XM_028707606.1"/>
</dbReference>
<dbReference type="InterPro" id="IPR007527">
    <property type="entry name" value="Znf_SWIM"/>
</dbReference>
<gene>
    <name evidence="3" type="primary">ZSWIM7</name>
</gene>
<dbReference type="GeneTree" id="ENSGT00390000017523"/>
<dbReference type="RefSeq" id="XP_028563437.1">
    <property type="nucleotide sequence ID" value="XM_028707604.1"/>
</dbReference>
<keyword evidence="1" id="KW-0862">Zinc</keyword>
<dbReference type="PANTHER" id="PTHR28498">
    <property type="entry name" value="ZINC FINGER SWIM DOMAIN-CONTAINING PROTEIN 7"/>
    <property type="match status" value="1"/>
</dbReference>
<dbReference type="Ensembl" id="ENSPMRT00000038850.1">
    <property type="protein sequence ID" value="ENSPMRP00000036680.1"/>
    <property type="gene ID" value="ENSPMRG00000023635.1"/>
</dbReference>
<evidence type="ECO:0000313" key="4">
    <source>
        <dbReference type="Proteomes" id="UP000472272"/>
    </source>
</evidence>
<dbReference type="GeneID" id="114585202"/>
<sequence length="141" mass="15567">MGATLPALAEELLREIEKAFCETSHVPDDLLLALKFIFGASAVPALDLVDRQSVTRITSPSGRQVYQVVGSSGKHYTCYASCHFCSCPAFMFSVLRKGDSLVCKHLLAVYLSQALGSCQELTVPDKQLTRLLLQEEEEEER</sequence>
<dbReference type="GO" id="GO:0008270">
    <property type="term" value="F:zinc ion binding"/>
    <property type="evidence" value="ECO:0007669"/>
    <property type="project" value="UniProtKB-KW"/>
</dbReference>
<accession>A0A670KK24</accession>
<reference evidence="3" key="2">
    <citation type="submission" date="2025-08" db="UniProtKB">
        <authorList>
            <consortium name="Ensembl"/>
        </authorList>
    </citation>
    <scope>IDENTIFICATION</scope>
</reference>
<organism evidence="3 4">
    <name type="scientific">Podarcis muralis</name>
    <name type="common">Wall lizard</name>
    <name type="synonym">Lacerta muralis</name>
    <dbReference type="NCBI Taxonomy" id="64176"/>
    <lineage>
        <taxon>Eukaryota</taxon>
        <taxon>Metazoa</taxon>
        <taxon>Chordata</taxon>
        <taxon>Craniata</taxon>
        <taxon>Vertebrata</taxon>
        <taxon>Euteleostomi</taxon>
        <taxon>Lepidosauria</taxon>
        <taxon>Squamata</taxon>
        <taxon>Bifurcata</taxon>
        <taxon>Unidentata</taxon>
        <taxon>Episquamata</taxon>
        <taxon>Laterata</taxon>
        <taxon>Lacertibaenia</taxon>
        <taxon>Lacertidae</taxon>
        <taxon>Podarcis</taxon>
    </lineage>
</organism>